<evidence type="ECO:0000313" key="2">
    <source>
        <dbReference type="Proteomes" id="UP001293254"/>
    </source>
</evidence>
<reference evidence="1" key="1">
    <citation type="submission" date="2020-06" db="EMBL/GenBank/DDBJ databases">
        <authorList>
            <person name="Li T."/>
            <person name="Hu X."/>
            <person name="Zhang T."/>
            <person name="Song X."/>
            <person name="Zhang H."/>
            <person name="Dai N."/>
            <person name="Sheng W."/>
            <person name="Hou X."/>
            <person name="Wei L."/>
        </authorList>
    </citation>
    <scope>NUCLEOTIDE SEQUENCE</scope>
    <source>
        <strain evidence="1">3651</strain>
        <tissue evidence="1">Leaf</tissue>
    </source>
</reference>
<dbReference type="Proteomes" id="UP001293254">
    <property type="component" value="Unassembled WGS sequence"/>
</dbReference>
<keyword evidence="2" id="KW-1185">Reference proteome</keyword>
<name>A0AAE2CCP5_9LAMI</name>
<comment type="caution">
    <text evidence="1">The sequence shown here is derived from an EMBL/GenBank/DDBJ whole genome shotgun (WGS) entry which is preliminary data.</text>
</comment>
<accession>A0AAE2CCP5</accession>
<dbReference type="AlphaFoldDB" id="A0AAE2CCP5"/>
<proteinExistence type="predicted"/>
<dbReference type="EMBL" id="JACGWO010000010">
    <property type="protein sequence ID" value="KAK4417257.1"/>
    <property type="molecule type" value="Genomic_DNA"/>
</dbReference>
<protein>
    <submittedName>
        <fullName evidence="1">Uncharacterized protein</fullName>
    </submittedName>
</protein>
<sequence length="114" mass="12337">MTHTVGCCCYGAARVTDAVRRRSPVVANVGVKLGLEEATKHNSTTEHNDISGMVVKLLRLAKANNPPSDPLHVDYANYVEYAEEFTREAEAEVAVAAAIETYRAGHKVVPLENG</sequence>
<evidence type="ECO:0000313" key="1">
    <source>
        <dbReference type="EMBL" id="KAK4417257.1"/>
    </source>
</evidence>
<gene>
    <name evidence="1" type="ORF">Salat_2551300</name>
</gene>
<reference evidence="1" key="2">
    <citation type="journal article" date="2024" name="Plant">
        <title>Genomic evolution and insights into agronomic trait innovations of Sesamum species.</title>
        <authorList>
            <person name="Miao H."/>
            <person name="Wang L."/>
            <person name="Qu L."/>
            <person name="Liu H."/>
            <person name="Sun Y."/>
            <person name="Le M."/>
            <person name="Wang Q."/>
            <person name="Wei S."/>
            <person name="Zheng Y."/>
            <person name="Lin W."/>
            <person name="Duan Y."/>
            <person name="Cao H."/>
            <person name="Xiong S."/>
            <person name="Wang X."/>
            <person name="Wei L."/>
            <person name="Li C."/>
            <person name="Ma Q."/>
            <person name="Ju M."/>
            <person name="Zhao R."/>
            <person name="Li G."/>
            <person name="Mu C."/>
            <person name="Tian Q."/>
            <person name="Mei H."/>
            <person name="Zhang T."/>
            <person name="Gao T."/>
            <person name="Zhang H."/>
        </authorList>
    </citation>
    <scope>NUCLEOTIDE SEQUENCE</scope>
    <source>
        <strain evidence="1">3651</strain>
    </source>
</reference>
<organism evidence="1 2">
    <name type="scientific">Sesamum alatum</name>
    <dbReference type="NCBI Taxonomy" id="300844"/>
    <lineage>
        <taxon>Eukaryota</taxon>
        <taxon>Viridiplantae</taxon>
        <taxon>Streptophyta</taxon>
        <taxon>Embryophyta</taxon>
        <taxon>Tracheophyta</taxon>
        <taxon>Spermatophyta</taxon>
        <taxon>Magnoliopsida</taxon>
        <taxon>eudicotyledons</taxon>
        <taxon>Gunneridae</taxon>
        <taxon>Pentapetalae</taxon>
        <taxon>asterids</taxon>
        <taxon>lamiids</taxon>
        <taxon>Lamiales</taxon>
        <taxon>Pedaliaceae</taxon>
        <taxon>Sesamum</taxon>
    </lineage>
</organism>